<evidence type="ECO:0000313" key="4">
    <source>
        <dbReference type="EMBL" id="CAD8076409.1"/>
    </source>
</evidence>
<feature type="coiled-coil region" evidence="1">
    <location>
        <begin position="972"/>
        <end position="999"/>
    </location>
</feature>
<feature type="transmembrane region" description="Helical" evidence="2">
    <location>
        <begin position="1013"/>
        <end position="1033"/>
    </location>
</feature>
<name>A0A8S1M9E0_PARPR</name>
<keyword evidence="5" id="KW-1185">Reference proteome</keyword>
<keyword evidence="2" id="KW-0812">Transmembrane</keyword>
<dbReference type="PROSITE" id="PS50112">
    <property type="entry name" value="PAS"/>
    <property type="match status" value="1"/>
</dbReference>
<feature type="domain" description="PAS" evidence="3">
    <location>
        <begin position="323"/>
        <end position="358"/>
    </location>
</feature>
<comment type="caution">
    <text evidence="4">The sequence shown here is derived from an EMBL/GenBank/DDBJ whole genome shotgun (WGS) entry which is preliminary data.</text>
</comment>
<feature type="coiled-coil region" evidence="1">
    <location>
        <begin position="249"/>
        <end position="279"/>
    </location>
</feature>
<evidence type="ECO:0000256" key="2">
    <source>
        <dbReference type="SAM" id="Phobius"/>
    </source>
</evidence>
<dbReference type="Proteomes" id="UP000688137">
    <property type="component" value="Unassembled WGS sequence"/>
</dbReference>
<feature type="transmembrane region" description="Helical" evidence="2">
    <location>
        <begin position="12"/>
        <end position="32"/>
    </location>
</feature>
<sequence length="1302" mass="154743">MMLYSFILEEKFLKNSLTILILGIPLICGIIISSKSNQIDLFKINFYKAKNGTEISQLCIYLLELMTNFENNQKYELLLQSYLEIHKLTCQRVDCYSKISQPIKLKPNINQYEYILIHLINQIFEDGIRHFPDDIDLRLNFVFFLIDYRKQYTQALQEISISEQFVTQYAQQFQLFFYKRLIEEFLIDSQSTQQFDHFAEANYQKMEKEFYQKMEKITIMFIEFWNQLLEEIPDIYKLIQLGYLLLNKKQEIEQDYRKVSQQNRRAKKLKRIYQKYTELILNDLNFKTFQFELSNQQFQYMQIEDIEEISSQPDPIIVIQKHLNQDSKIMNVNKSFCSLLGYSKTDLIKRNLNEIMPDIYASKHNQCIENYLLHKIEATNQQIIKSSHVYIKKKNKYILPINIKVKLLEVHHNELILLGILEYNFQQSNQCYIISSPEGNITDLSSNCISFLGIDLQSITLNQILISDLFPEILKNNNQIFNKSGFCVIYNDHLQVLKASKRLKQSIHSTSSYIPKTKFNCIINYIQFNCLLEEQDLKYGLVIKLEQIKTLQQCKQEYLIQQNTIRSPGIKVIGCFRFAQRSLTYKMENIRFNELDSLNNDTLIMESSLNFTKLVGCMRMSRHLKTLIKLNYGEGIKIKRLIQNQICDIEDSLELDAKQKEEVEDQEEKEENENIKESDIFSQRDTLQSQFFQKNLIQKELEEKPISFIIKISSRIIHSLLFVLLLLQILSYTFSIKNEQELLNNLPLINQVNQRMSNIFMIQSILQDIRFINQHYLVNISNISQVLKQNFDMLEFEIQQLKLMQNELSSIKVETADKYQEQSYKYHEKIIIMIDIYGNISNFTFNEAIDQLISKATQLQNSDLTLFDYSKPDFFYYIYNSLNYIIWNGRIAETYYWFYLQTLIDTIISYEILFFVLNTCILFSLTISIFVFLTQIQKETNKIAQSLIFLKESSIKEQVRNCENLLVILQCEDQEDQDYNQIENENEEYNDKKEIQSKKQKKFQYSGSQLSKLLVKTAFIVSIFQLFYIYIFIDSKLVSDEYNELMPIINQTSIVESYYRLGDNFIRELFINPNISILNSPNNQATVFGYLELLYNLNAELMEINNKYQDILDQEYLIAFNQIYFMNSCTYLFKNQQIQECENFEDGILVQGLSIGIIKYIEDLRIFLTSFKLFDEFLNYNLEFNLSDVKLINYGLNLLNTKRGLDIRNMQQRYLRSAQNYLNQYLQQSIDAIFQQLQLRKTILFICFCFMILIVTIMIWLPTCQYQIQNLIKVRCMLTFLTPRMLNMSKSIVIHLKQEGII</sequence>
<feature type="coiled-coil region" evidence="1">
    <location>
        <begin position="650"/>
        <end position="678"/>
    </location>
</feature>
<reference evidence="4" key="1">
    <citation type="submission" date="2021-01" db="EMBL/GenBank/DDBJ databases">
        <authorList>
            <consortium name="Genoscope - CEA"/>
            <person name="William W."/>
        </authorList>
    </citation>
    <scope>NUCLEOTIDE SEQUENCE</scope>
</reference>
<keyword evidence="2" id="KW-0472">Membrane</keyword>
<keyword evidence="2" id="KW-1133">Transmembrane helix</keyword>
<keyword evidence="1" id="KW-0175">Coiled coil</keyword>
<dbReference type="NCBIfam" id="TIGR00229">
    <property type="entry name" value="sensory_box"/>
    <property type="match status" value="1"/>
</dbReference>
<gene>
    <name evidence="4" type="ORF">PPRIM_AZ9-3.1.T0560093</name>
</gene>
<organism evidence="4 5">
    <name type="scientific">Paramecium primaurelia</name>
    <dbReference type="NCBI Taxonomy" id="5886"/>
    <lineage>
        <taxon>Eukaryota</taxon>
        <taxon>Sar</taxon>
        <taxon>Alveolata</taxon>
        <taxon>Ciliophora</taxon>
        <taxon>Intramacronucleata</taxon>
        <taxon>Oligohymenophorea</taxon>
        <taxon>Peniculida</taxon>
        <taxon>Parameciidae</taxon>
        <taxon>Paramecium</taxon>
    </lineage>
</organism>
<protein>
    <recommendedName>
        <fullName evidence="3">PAS domain-containing protein</fullName>
    </recommendedName>
</protein>
<proteinExistence type="predicted"/>
<dbReference type="InterPro" id="IPR052994">
    <property type="entry name" value="Tiny_macrocysts_regulators"/>
</dbReference>
<feature type="transmembrane region" description="Helical" evidence="2">
    <location>
        <begin position="1243"/>
        <end position="1261"/>
    </location>
</feature>
<dbReference type="PANTHER" id="PTHR31600:SF2">
    <property type="entry name" value="GAMETE ENRICHED GENE 10 PROTEIN-RELATED"/>
    <property type="match status" value="1"/>
</dbReference>
<dbReference type="InterPro" id="IPR000014">
    <property type="entry name" value="PAS"/>
</dbReference>
<dbReference type="InterPro" id="IPR057352">
    <property type="entry name" value="TPR_TmcB/C"/>
</dbReference>
<dbReference type="Pfam" id="PF25474">
    <property type="entry name" value="TPR_TmcB"/>
    <property type="match status" value="1"/>
</dbReference>
<dbReference type="OMA" id="HNQCIEN"/>
<dbReference type="SMART" id="SM00091">
    <property type="entry name" value="PAS"/>
    <property type="match status" value="2"/>
</dbReference>
<accession>A0A8S1M9E0</accession>
<dbReference type="CDD" id="cd00130">
    <property type="entry name" value="PAS"/>
    <property type="match status" value="1"/>
</dbReference>
<evidence type="ECO:0000256" key="1">
    <source>
        <dbReference type="SAM" id="Coils"/>
    </source>
</evidence>
<dbReference type="Pfam" id="PF13426">
    <property type="entry name" value="PAS_9"/>
    <property type="match status" value="1"/>
</dbReference>
<feature type="transmembrane region" description="Helical" evidence="2">
    <location>
        <begin position="912"/>
        <end position="933"/>
    </location>
</feature>
<evidence type="ECO:0000313" key="5">
    <source>
        <dbReference type="Proteomes" id="UP000688137"/>
    </source>
</evidence>
<evidence type="ECO:0000259" key="3">
    <source>
        <dbReference type="PROSITE" id="PS50112"/>
    </source>
</evidence>
<dbReference type="PANTHER" id="PTHR31600">
    <property type="entry name" value="TINY MACROCYSTS PROTEIN B-RELATED"/>
    <property type="match status" value="1"/>
</dbReference>
<dbReference type="EMBL" id="CAJJDM010000057">
    <property type="protein sequence ID" value="CAD8076409.1"/>
    <property type="molecule type" value="Genomic_DNA"/>
</dbReference>